<keyword evidence="2" id="KW-1185">Reference proteome</keyword>
<sequence length="102" mass="10960">MLVAELVGQLLHSAVCLTQQGGRLFHPPRQQPAARATAVELGKAALEGGQTHMAQKSQFLDGNRTADMRSNDLPDPYLLVGLLAYTVQLLELPGALEGQVQQ</sequence>
<name>A0ABY4CSW8_9BACT</name>
<dbReference type="Proteomes" id="UP000831113">
    <property type="component" value="Chromosome"/>
</dbReference>
<evidence type="ECO:0000313" key="2">
    <source>
        <dbReference type="Proteomes" id="UP000831113"/>
    </source>
</evidence>
<proteinExistence type="predicted"/>
<accession>A0ABY4CSW8</accession>
<evidence type="ECO:0000313" key="1">
    <source>
        <dbReference type="EMBL" id="UOG73345.1"/>
    </source>
</evidence>
<dbReference type="EMBL" id="CP094669">
    <property type="protein sequence ID" value="UOG73345.1"/>
    <property type="molecule type" value="Genomic_DNA"/>
</dbReference>
<reference evidence="1 2" key="1">
    <citation type="submission" date="2022-03" db="EMBL/GenBank/DDBJ databases">
        <title>Hymenobactersp. isolated from the air.</title>
        <authorList>
            <person name="Won M."/>
            <person name="Kwon S.-W."/>
        </authorList>
    </citation>
    <scope>NUCLEOTIDE SEQUENCE [LARGE SCALE GENOMIC DNA]</scope>
    <source>
        <strain evidence="1 2">KACC 21982</strain>
    </source>
</reference>
<gene>
    <name evidence="1" type="ORF">MTX78_14560</name>
</gene>
<organism evidence="1 2">
    <name type="scientific">Hymenobacter tibetensis</name>
    <dbReference type="NCBI Taxonomy" id="497967"/>
    <lineage>
        <taxon>Bacteria</taxon>
        <taxon>Pseudomonadati</taxon>
        <taxon>Bacteroidota</taxon>
        <taxon>Cytophagia</taxon>
        <taxon>Cytophagales</taxon>
        <taxon>Hymenobacteraceae</taxon>
        <taxon>Hymenobacter</taxon>
    </lineage>
</organism>
<dbReference type="RefSeq" id="WP_243795623.1">
    <property type="nucleotide sequence ID" value="NZ_CP094669.1"/>
</dbReference>
<protein>
    <submittedName>
        <fullName evidence="1">Uncharacterized protein</fullName>
    </submittedName>
</protein>